<protein>
    <submittedName>
        <fullName evidence="1">Uncharacterized protein</fullName>
    </submittedName>
</protein>
<evidence type="ECO:0000313" key="1">
    <source>
        <dbReference type="EMBL" id="AIB35502.1"/>
    </source>
</evidence>
<name>A0A1N7U195_9PSED</name>
<proteinExistence type="predicted"/>
<reference evidence="1 2" key="1">
    <citation type="submission" date="2014-05" db="EMBL/GenBank/DDBJ databases">
        <title>Pseudomonas simiae WCS417.</title>
        <authorList>
            <person name="Berendsen R.L."/>
        </authorList>
    </citation>
    <scope>NUCLEOTIDE SEQUENCE [LARGE SCALE GENOMIC DNA]</scope>
    <source>
        <strain evidence="1 2">WCS417</strain>
    </source>
</reference>
<evidence type="ECO:0000313" key="2">
    <source>
        <dbReference type="Proteomes" id="UP000027308"/>
    </source>
</evidence>
<sequence>MSMGWVIYSVNEIDFQLKLVYGILTGQELPISLPDNWNKKTTDERVKVIGTLAKELPPSPAISRIINMCKQIKSLLDKRNHIAHGFLAMVGGGHMKMIKYDKSGHVHEMDYSQILQARQTANMICEGIDILRLHCRNPEFVAPYKPGEDINTWTINPRDQFASDQ</sequence>
<dbReference type="AlphaFoldDB" id="A0A1N7U195"/>
<dbReference type="Proteomes" id="UP000027308">
    <property type="component" value="Chromosome"/>
</dbReference>
<organism evidence="1 2">
    <name type="scientific">Pseudomonas simiae</name>
    <dbReference type="NCBI Taxonomy" id="321846"/>
    <lineage>
        <taxon>Bacteria</taxon>
        <taxon>Pseudomonadati</taxon>
        <taxon>Pseudomonadota</taxon>
        <taxon>Gammaproteobacteria</taxon>
        <taxon>Pseudomonadales</taxon>
        <taxon>Pseudomonadaceae</taxon>
        <taxon>Pseudomonas</taxon>
    </lineage>
</organism>
<dbReference type="EMBL" id="CP007637">
    <property type="protein sequence ID" value="AIB35502.1"/>
    <property type="molecule type" value="Genomic_DNA"/>
</dbReference>
<accession>A0A1N7U195</accession>
<gene>
    <name evidence="1" type="ORF">PS417_07905</name>
</gene>